<dbReference type="Proteomes" id="UP001150941">
    <property type="component" value="Unassembled WGS sequence"/>
</dbReference>
<feature type="region of interest" description="Disordered" evidence="1">
    <location>
        <begin position="139"/>
        <end position="174"/>
    </location>
</feature>
<dbReference type="SUPFAM" id="SSF57959">
    <property type="entry name" value="Leucine zipper domain"/>
    <property type="match status" value="1"/>
</dbReference>
<name>A0A9W9NCI8_9EURO</name>
<dbReference type="RefSeq" id="XP_058326233.1">
    <property type="nucleotide sequence ID" value="XM_058479665.1"/>
</dbReference>
<comment type="caution">
    <text evidence="3">The sequence shown here is derived from an EMBL/GenBank/DDBJ whole genome shotgun (WGS) entry which is preliminary data.</text>
</comment>
<dbReference type="Gene3D" id="3.30.160.60">
    <property type="entry name" value="Classic Zinc Finger"/>
    <property type="match status" value="1"/>
</dbReference>
<dbReference type="EMBL" id="JAPQKS010000008">
    <property type="protein sequence ID" value="KAJ5217362.1"/>
    <property type="molecule type" value="Genomic_DNA"/>
</dbReference>
<feature type="compositionally biased region" description="Basic and acidic residues" evidence="1">
    <location>
        <begin position="409"/>
        <end position="430"/>
    </location>
</feature>
<reference evidence="3" key="2">
    <citation type="journal article" date="2023" name="IMA Fungus">
        <title>Comparative genomic study of the Penicillium genus elucidates a diverse pangenome and 15 lateral gene transfer events.</title>
        <authorList>
            <person name="Petersen C."/>
            <person name="Sorensen T."/>
            <person name="Nielsen M.R."/>
            <person name="Sondergaard T.E."/>
            <person name="Sorensen J.L."/>
            <person name="Fitzpatrick D.A."/>
            <person name="Frisvad J.C."/>
            <person name="Nielsen K.L."/>
        </authorList>
    </citation>
    <scope>NUCLEOTIDE SEQUENCE</scope>
    <source>
        <strain evidence="3">IBT 19713</strain>
    </source>
</reference>
<feature type="region of interest" description="Disordered" evidence="1">
    <location>
        <begin position="341"/>
        <end position="430"/>
    </location>
</feature>
<organism evidence="3 4">
    <name type="scientific">Penicillium chermesinum</name>
    <dbReference type="NCBI Taxonomy" id="63820"/>
    <lineage>
        <taxon>Eukaryota</taxon>
        <taxon>Fungi</taxon>
        <taxon>Dikarya</taxon>
        <taxon>Ascomycota</taxon>
        <taxon>Pezizomycotina</taxon>
        <taxon>Eurotiomycetes</taxon>
        <taxon>Eurotiomycetidae</taxon>
        <taxon>Eurotiales</taxon>
        <taxon>Aspergillaceae</taxon>
        <taxon>Penicillium</taxon>
    </lineage>
</organism>
<accession>A0A9W9NCI8</accession>
<dbReference type="Pfam" id="PF07716">
    <property type="entry name" value="bZIP_2"/>
    <property type="match status" value="1"/>
</dbReference>
<evidence type="ECO:0000259" key="2">
    <source>
        <dbReference type="PROSITE" id="PS00036"/>
    </source>
</evidence>
<dbReference type="GeneID" id="83206969"/>
<dbReference type="AlphaFoldDB" id="A0A9W9NCI8"/>
<dbReference type="OrthoDB" id="5419235at2759"/>
<feature type="compositionally biased region" description="Polar residues" evidence="1">
    <location>
        <begin position="374"/>
        <end position="386"/>
    </location>
</feature>
<dbReference type="InterPro" id="IPR004827">
    <property type="entry name" value="bZIP"/>
</dbReference>
<feature type="compositionally biased region" description="Low complexity" evidence="1">
    <location>
        <begin position="67"/>
        <end position="82"/>
    </location>
</feature>
<feature type="region of interest" description="Disordered" evidence="1">
    <location>
        <begin position="1"/>
        <end position="110"/>
    </location>
</feature>
<keyword evidence="4" id="KW-1185">Reference proteome</keyword>
<dbReference type="PROSITE" id="PS00036">
    <property type="entry name" value="BZIP_BASIC"/>
    <property type="match status" value="1"/>
</dbReference>
<proteinExistence type="predicted"/>
<feature type="compositionally biased region" description="Polar residues" evidence="1">
    <location>
        <begin position="161"/>
        <end position="170"/>
    </location>
</feature>
<evidence type="ECO:0000313" key="4">
    <source>
        <dbReference type="Proteomes" id="UP001150941"/>
    </source>
</evidence>
<protein>
    <submittedName>
        <fullName evidence="3">Cross-pathway control protein A</fullName>
    </submittedName>
</protein>
<feature type="domain" description="BZIP" evidence="2">
    <location>
        <begin position="406"/>
        <end position="420"/>
    </location>
</feature>
<dbReference type="CDD" id="cd12193">
    <property type="entry name" value="bZIP_GCN4"/>
    <property type="match status" value="1"/>
</dbReference>
<evidence type="ECO:0000313" key="3">
    <source>
        <dbReference type="EMBL" id="KAJ5217362.1"/>
    </source>
</evidence>
<dbReference type="InterPro" id="IPR046347">
    <property type="entry name" value="bZIP_sf"/>
</dbReference>
<reference evidence="3" key="1">
    <citation type="submission" date="2022-11" db="EMBL/GenBank/DDBJ databases">
        <authorList>
            <person name="Petersen C."/>
        </authorList>
    </citation>
    <scope>NUCLEOTIDE SEQUENCE</scope>
    <source>
        <strain evidence="3">IBT 19713</strain>
    </source>
</reference>
<feature type="compositionally biased region" description="Low complexity" evidence="1">
    <location>
        <begin position="10"/>
        <end position="39"/>
    </location>
</feature>
<gene>
    <name evidence="3" type="ORF">N7468_010370</name>
</gene>
<dbReference type="GO" id="GO:0003700">
    <property type="term" value="F:DNA-binding transcription factor activity"/>
    <property type="evidence" value="ECO:0007669"/>
    <property type="project" value="InterPro"/>
</dbReference>
<evidence type="ECO:0000256" key="1">
    <source>
        <dbReference type="SAM" id="MobiDB-lite"/>
    </source>
</evidence>
<sequence length="460" mass="50153">MDTINQHGTPPFSSLPSESPSGPLNFSIASRSSSSPSSSTLPFDVTSFTTDQFQQSWLPTPPPQPSAPSLNNNSNSNNNSALEDFVLYPAPQARPQPRPRDSRAQAPSGTALRPSALQPFLAQNHPRRHSFSLQLQRHLQQQFPGSPVQDPRVTKLARSPSYWSHSTHSPQRPPVPPFFAGSFTEKQKQQYKQYMAYRRNMSTPNLQGTFPRASSNMSAAHNIPQDHDAELFGLPSTGSMTSPLAFGQLPLGNETDGAYSPGAPTGTISPKDLMFETSVPPSGTFTDLSTPPFDSPGTFSQNPSPLFTDVDFMGQDDWAPLFHDGSAPNVFDVDTPFDVPALPEPKKEASLEPTLSLATAPRRVASKASPIPATGNTKHSSVSGVSRQRKDLSPIEFDPTDPVAAKRARNTEAARKSRAKKLERQANAEGRIRELEELLAQRDELIANLQAQLEVQRSLQ</sequence>